<keyword evidence="2" id="KW-1185">Reference proteome</keyword>
<name>A0A917DYC8_9SPHN</name>
<reference evidence="1" key="1">
    <citation type="journal article" date="2014" name="Int. J. Syst. Evol. Microbiol.">
        <title>Complete genome sequence of Corynebacterium casei LMG S-19264T (=DSM 44701T), isolated from a smear-ripened cheese.</title>
        <authorList>
            <consortium name="US DOE Joint Genome Institute (JGI-PGF)"/>
            <person name="Walter F."/>
            <person name="Albersmeier A."/>
            <person name="Kalinowski J."/>
            <person name="Ruckert C."/>
        </authorList>
    </citation>
    <scope>NUCLEOTIDE SEQUENCE</scope>
    <source>
        <strain evidence="1">CGMCC 1.15360</strain>
    </source>
</reference>
<dbReference type="Proteomes" id="UP000612349">
    <property type="component" value="Unassembled WGS sequence"/>
</dbReference>
<organism evidence="1 2">
    <name type="scientific">Croceicoccus mobilis</name>
    <dbReference type="NCBI Taxonomy" id="1703339"/>
    <lineage>
        <taxon>Bacteria</taxon>
        <taxon>Pseudomonadati</taxon>
        <taxon>Pseudomonadota</taxon>
        <taxon>Alphaproteobacteria</taxon>
        <taxon>Sphingomonadales</taxon>
        <taxon>Erythrobacteraceae</taxon>
        <taxon>Croceicoccus</taxon>
    </lineage>
</organism>
<reference evidence="1" key="2">
    <citation type="submission" date="2020-09" db="EMBL/GenBank/DDBJ databases">
        <authorList>
            <person name="Sun Q."/>
            <person name="Zhou Y."/>
        </authorList>
    </citation>
    <scope>NUCLEOTIDE SEQUENCE</scope>
    <source>
        <strain evidence="1">CGMCC 1.15360</strain>
    </source>
</reference>
<sequence>MEAKMFTTFRVIDTETKLHSTPAVLTARELAAFRRLMQYQRIPIDPDPGEIEGTAYHFEVNANGVPLAAFATALDFRADVIAVVEEAQWLGRSLRVERVTPTSSIVLRVSNHIAFTNTFTMAEDLAAKAFHALGIDPRKTRSITMHQLRTLLQNPAVFAAFDSAQIEAVYNNFAQFAFLDCGEQQPELEWQ</sequence>
<accession>A0A917DYC8</accession>
<dbReference type="EMBL" id="BMIP01000011">
    <property type="protein sequence ID" value="GGD81868.1"/>
    <property type="molecule type" value="Genomic_DNA"/>
</dbReference>
<proteinExistence type="predicted"/>
<gene>
    <name evidence="1" type="ORF">GCM10010990_34770</name>
</gene>
<protein>
    <submittedName>
        <fullName evidence="1">Uncharacterized protein</fullName>
    </submittedName>
</protein>
<evidence type="ECO:0000313" key="1">
    <source>
        <dbReference type="EMBL" id="GGD81868.1"/>
    </source>
</evidence>
<dbReference type="AlphaFoldDB" id="A0A917DYC8"/>
<evidence type="ECO:0000313" key="2">
    <source>
        <dbReference type="Proteomes" id="UP000612349"/>
    </source>
</evidence>
<comment type="caution">
    <text evidence="1">The sequence shown here is derived from an EMBL/GenBank/DDBJ whole genome shotgun (WGS) entry which is preliminary data.</text>
</comment>
<dbReference type="RefSeq" id="WP_066769621.1">
    <property type="nucleotide sequence ID" value="NZ_BMIP01000011.1"/>
</dbReference>